<dbReference type="Pfam" id="PF11227">
    <property type="entry name" value="DUF3025"/>
    <property type="match status" value="1"/>
</dbReference>
<gene>
    <name evidence="1" type="ORF">ABIE13_005072</name>
</gene>
<organism evidence="1 2">
    <name type="scientific">Ottowia thiooxydans</name>
    <dbReference type="NCBI Taxonomy" id="219182"/>
    <lineage>
        <taxon>Bacteria</taxon>
        <taxon>Pseudomonadati</taxon>
        <taxon>Pseudomonadota</taxon>
        <taxon>Betaproteobacteria</taxon>
        <taxon>Burkholderiales</taxon>
        <taxon>Comamonadaceae</taxon>
        <taxon>Ottowia</taxon>
    </lineage>
</organism>
<dbReference type="InterPro" id="IPR021390">
    <property type="entry name" value="DUF3025"/>
</dbReference>
<protein>
    <recommendedName>
        <fullName evidence="3">Transmembrane protein</fullName>
    </recommendedName>
</protein>
<evidence type="ECO:0008006" key="3">
    <source>
        <dbReference type="Google" id="ProtNLM"/>
    </source>
</evidence>
<evidence type="ECO:0000313" key="2">
    <source>
        <dbReference type="Proteomes" id="UP001549320"/>
    </source>
</evidence>
<comment type="caution">
    <text evidence="1">The sequence shown here is derived from an EMBL/GenBank/DDBJ whole genome shotgun (WGS) entry which is preliminary data.</text>
</comment>
<name>A0ABV2QFZ2_9BURK</name>
<proteinExistence type="predicted"/>
<sequence length="342" mass="37619">MQYEQDGRDHGRSGGDELGAQRAHWARAGLKGIDLMAPRRLSDLEIAGCEMAAAVHFLAIGAPSPTASWIAFSLVAGLENMVTQALQINWNAPWWEAVRSLGQPALASWTAGAGVAQALNAVGPAPVSFVPHHALAEGQAYERFIFERRAVPTRDNLHDFLNGLIWLRYPRAKRRMNALQAQEIAANGVQATRGPVRDAITVFDENGALLAAPEPLMSALRERQWDELFGPLRPLWGQARLWLLGHAALEKLVSPYKSITAHVMAVPKELRTPDEADEWLADWLCAERLVPKPFVPLPLLGIPGWWSDNEDAGFYDDKAVFRPKRAALAESAGRSAVRQKAL</sequence>
<evidence type="ECO:0000313" key="1">
    <source>
        <dbReference type="EMBL" id="MET4579935.1"/>
    </source>
</evidence>
<keyword evidence="2" id="KW-1185">Reference proteome</keyword>
<accession>A0ABV2QFZ2</accession>
<reference evidence="1 2" key="1">
    <citation type="submission" date="2024-06" db="EMBL/GenBank/DDBJ databases">
        <title>Sorghum-associated microbial communities from plants grown in Nebraska, USA.</title>
        <authorList>
            <person name="Schachtman D."/>
        </authorList>
    </citation>
    <scope>NUCLEOTIDE SEQUENCE [LARGE SCALE GENOMIC DNA]</scope>
    <source>
        <strain evidence="1 2">2709</strain>
    </source>
</reference>
<dbReference type="Proteomes" id="UP001549320">
    <property type="component" value="Unassembled WGS sequence"/>
</dbReference>
<dbReference type="EMBL" id="JBEPSH010000012">
    <property type="protein sequence ID" value="MET4579935.1"/>
    <property type="molecule type" value="Genomic_DNA"/>
</dbReference>